<dbReference type="GeneID" id="42775641"/>
<evidence type="ECO:0000313" key="2">
    <source>
        <dbReference type="Proteomes" id="UP000092714"/>
    </source>
</evidence>
<comment type="caution">
    <text evidence="1">The sequence shown here is derived from an EMBL/GenBank/DDBJ whole genome shotgun (WGS) entry which is preliminary data.</text>
</comment>
<name>A0A174UYT5_9CLOT</name>
<dbReference type="eggNOG" id="ENOG50305PD">
    <property type="taxonomic scope" value="Bacteria"/>
</dbReference>
<dbReference type="AlphaFoldDB" id="A0A174UYT5"/>
<protein>
    <submittedName>
        <fullName evidence="1">Uncharacterized protein</fullName>
    </submittedName>
</protein>
<dbReference type="EMBL" id="MAPZ01000014">
    <property type="protein sequence ID" value="OBY11346.1"/>
    <property type="molecule type" value="Genomic_DNA"/>
</dbReference>
<reference evidence="1 2" key="1">
    <citation type="submission" date="2016-06" db="EMBL/GenBank/DDBJ databases">
        <authorList>
            <person name="Kjaerup R.B."/>
            <person name="Dalgaard T.S."/>
            <person name="Juul-Madsen H.R."/>
        </authorList>
    </citation>
    <scope>NUCLEOTIDE SEQUENCE [LARGE SCALE GENOMIC DNA]</scope>
    <source>
        <strain evidence="1 2">373-A1</strain>
    </source>
</reference>
<accession>A0A174UYT5</accession>
<dbReference type="RefSeq" id="WP_027097809.1">
    <property type="nucleotide sequence ID" value="NZ_CABHIH010000001.1"/>
</dbReference>
<organism evidence="1 2">
    <name type="scientific">Clostridium paraputrificum</name>
    <dbReference type="NCBI Taxonomy" id="29363"/>
    <lineage>
        <taxon>Bacteria</taxon>
        <taxon>Bacillati</taxon>
        <taxon>Bacillota</taxon>
        <taxon>Clostridia</taxon>
        <taxon>Eubacteriales</taxon>
        <taxon>Clostridiaceae</taxon>
        <taxon>Clostridium</taxon>
    </lineage>
</organism>
<proteinExistence type="predicted"/>
<evidence type="ECO:0000313" key="1">
    <source>
        <dbReference type="EMBL" id="OBY11346.1"/>
    </source>
</evidence>
<gene>
    <name evidence="1" type="ORF">CP373A1_05165</name>
</gene>
<dbReference type="OrthoDB" id="9808584at2"/>
<keyword evidence="2" id="KW-1185">Reference proteome</keyword>
<sequence length="125" mass="13712">MRADLLKVLTMVSEGKLEVEKGADLIEAMYKKEDKSIENVNYDRRMFKVRVDSSAGDNVKVNLPVAVITSILKATGKLPIKVDEMEGIDLEVMTGAIISSLDNEMLGEIVTVDSANGDKVRVVIE</sequence>
<dbReference type="Proteomes" id="UP000092714">
    <property type="component" value="Unassembled WGS sequence"/>
</dbReference>